<dbReference type="GO" id="GO:0006310">
    <property type="term" value="P:DNA recombination"/>
    <property type="evidence" value="ECO:0007669"/>
    <property type="project" value="UniProtKB-ARBA"/>
</dbReference>
<dbReference type="CDD" id="cd22247">
    <property type="entry name" value="MCM8_WHD"/>
    <property type="match status" value="1"/>
</dbReference>
<dbReference type="GO" id="GO:0005524">
    <property type="term" value="F:ATP binding"/>
    <property type="evidence" value="ECO:0007669"/>
    <property type="project" value="UniProtKB-KW"/>
</dbReference>
<dbReference type="SUPFAM" id="SSF52540">
    <property type="entry name" value="P-loop containing nucleoside triphosphate hydrolases"/>
    <property type="match status" value="1"/>
</dbReference>
<dbReference type="GO" id="GO:0043596">
    <property type="term" value="C:nuclear replication fork"/>
    <property type="evidence" value="ECO:0007669"/>
    <property type="project" value="UniProtKB-ARBA"/>
</dbReference>
<dbReference type="GO" id="GO:0006279">
    <property type="term" value="P:premeiotic DNA replication"/>
    <property type="evidence" value="ECO:0007669"/>
    <property type="project" value="UniProtKB-ARBA"/>
</dbReference>
<dbReference type="InterPro" id="IPR031327">
    <property type="entry name" value="MCM"/>
</dbReference>
<keyword evidence="6" id="KW-0539">Nucleus</keyword>
<evidence type="ECO:0000313" key="9">
    <source>
        <dbReference type="EMBL" id="TPX55367.1"/>
    </source>
</evidence>
<keyword evidence="3 7" id="KW-0547">Nucleotide-binding</keyword>
<dbReference type="Pfam" id="PF25051">
    <property type="entry name" value="WHD_MCM8"/>
    <property type="match status" value="1"/>
</dbReference>
<dbReference type="PANTHER" id="PTHR11630:SF47">
    <property type="entry name" value="DNA HELICASE MCM8"/>
    <property type="match status" value="1"/>
</dbReference>
<evidence type="ECO:0000256" key="1">
    <source>
        <dbReference type="ARBA" id="ARBA00004123"/>
    </source>
</evidence>
<keyword evidence="10" id="KW-1185">Reference proteome</keyword>
<dbReference type="Gene3D" id="2.20.28.10">
    <property type="match status" value="1"/>
</dbReference>
<gene>
    <name evidence="9" type="ORF">PhCBS80983_g05370</name>
</gene>
<keyword evidence="4 7" id="KW-0067">ATP-binding</keyword>
<dbReference type="PRINTS" id="PR01657">
    <property type="entry name" value="MCMFAMILY"/>
</dbReference>
<dbReference type="STRING" id="109895.A0A507DW00"/>
<dbReference type="InterPro" id="IPR012340">
    <property type="entry name" value="NA-bd_OB-fold"/>
</dbReference>
<dbReference type="Pfam" id="PF17207">
    <property type="entry name" value="MCM_OB"/>
    <property type="match status" value="1"/>
</dbReference>
<dbReference type="GO" id="GO:0031261">
    <property type="term" value="C:DNA replication preinitiation complex"/>
    <property type="evidence" value="ECO:0007669"/>
    <property type="project" value="UniProtKB-ARBA"/>
</dbReference>
<protein>
    <recommendedName>
        <fullName evidence="8">MCM C-terminal AAA(+) ATPase domain-containing protein</fullName>
    </recommendedName>
</protein>
<comment type="subcellular location">
    <subcellularLocation>
        <location evidence="1">Nucleus</location>
    </subcellularLocation>
</comment>
<dbReference type="AlphaFoldDB" id="A0A507DW00"/>
<dbReference type="InterPro" id="IPR033762">
    <property type="entry name" value="MCM_OB"/>
</dbReference>
<dbReference type="EMBL" id="QEAQ01000113">
    <property type="protein sequence ID" value="TPX55367.1"/>
    <property type="molecule type" value="Genomic_DNA"/>
</dbReference>
<evidence type="ECO:0000256" key="5">
    <source>
        <dbReference type="ARBA" id="ARBA00023125"/>
    </source>
</evidence>
<organism evidence="9 10">
    <name type="scientific">Powellomyces hirtus</name>
    <dbReference type="NCBI Taxonomy" id="109895"/>
    <lineage>
        <taxon>Eukaryota</taxon>
        <taxon>Fungi</taxon>
        <taxon>Fungi incertae sedis</taxon>
        <taxon>Chytridiomycota</taxon>
        <taxon>Chytridiomycota incertae sedis</taxon>
        <taxon>Chytridiomycetes</taxon>
        <taxon>Spizellomycetales</taxon>
        <taxon>Powellomycetaceae</taxon>
        <taxon>Powellomyces</taxon>
    </lineage>
</organism>
<dbReference type="InterPro" id="IPR001208">
    <property type="entry name" value="MCM_dom"/>
</dbReference>
<dbReference type="InterPro" id="IPR041562">
    <property type="entry name" value="MCM_lid"/>
</dbReference>
<dbReference type="GO" id="GO:0005656">
    <property type="term" value="C:nuclear pre-replicative complex"/>
    <property type="evidence" value="ECO:0007669"/>
    <property type="project" value="UniProtKB-ARBA"/>
</dbReference>
<dbReference type="SMART" id="SM00350">
    <property type="entry name" value="MCM"/>
    <property type="match status" value="1"/>
</dbReference>
<reference evidence="9 10" key="1">
    <citation type="journal article" date="2019" name="Sci. Rep.">
        <title>Comparative genomics of chytrid fungi reveal insights into the obligate biotrophic and pathogenic lifestyle of Synchytrium endobioticum.</title>
        <authorList>
            <person name="van de Vossenberg B.T.L.H."/>
            <person name="Warris S."/>
            <person name="Nguyen H.D.T."/>
            <person name="van Gent-Pelzer M.P.E."/>
            <person name="Joly D.L."/>
            <person name="van de Geest H.C."/>
            <person name="Bonants P.J.M."/>
            <person name="Smith D.S."/>
            <person name="Levesque C.A."/>
            <person name="van der Lee T.A.J."/>
        </authorList>
    </citation>
    <scope>NUCLEOTIDE SEQUENCE [LARGE SCALE GENOMIC DNA]</scope>
    <source>
        <strain evidence="9 10">CBS 809.83</strain>
    </source>
</reference>
<dbReference type="GO" id="GO:0017116">
    <property type="term" value="F:single-stranded DNA helicase activity"/>
    <property type="evidence" value="ECO:0007669"/>
    <property type="project" value="TreeGrafter"/>
</dbReference>
<accession>A0A507DW00</accession>
<dbReference type="Pfam" id="PF00493">
    <property type="entry name" value="MCM"/>
    <property type="match status" value="1"/>
</dbReference>
<dbReference type="Proteomes" id="UP000318582">
    <property type="component" value="Unassembled WGS sequence"/>
</dbReference>
<dbReference type="InterPro" id="IPR027417">
    <property type="entry name" value="P-loop_NTPase"/>
</dbReference>
<dbReference type="PANTHER" id="PTHR11630">
    <property type="entry name" value="DNA REPLICATION LICENSING FACTOR MCM FAMILY MEMBER"/>
    <property type="match status" value="1"/>
</dbReference>
<evidence type="ECO:0000256" key="4">
    <source>
        <dbReference type="ARBA" id="ARBA00022840"/>
    </source>
</evidence>
<dbReference type="Pfam" id="PF17855">
    <property type="entry name" value="MCM_lid"/>
    <property type="match status" value="1"/>
</dbReference>
<evidence type="ECO:0000259" key="8">
    <source>
        <dbReference type="PROSITE" id="PS50051"/>
    </source>
</evidence>
<dbReference type="Gene3D" id="2.40.50.140">
    <property type="entry name" value="Nucleic acid-binding proteins"/>
    <property type="match status" value="1"/>
</dbReference>
<comment type="similarity">
    <text evidence="2 7">Belongs to the MCM family.</text>
</comment>
<dbReference type="PROSITE" id="PS50051">
    <property type="entry name" value="MCM_2"/>
    <property type="match status" value="1"/>
</dbReference>
<feature type="domain" description="MCM C-terminal AAA(+) ATPase" evidence="8">
    <location>
        <begin position="325"/>
        <end position="529"/>
    </location>
</feature>
<sequence length="762" mass="83649">MASTDWIHDKLWDSYFPTETLSPAHPHVALLTSFYAYFKTHYNYEETTVEATHPKTLYDDQAAVHVDFRHLRLHCTDLSVEGMLVNAPEAMLACLSCAAHAVIEEGRSRNPGGIEIAAFPATRVARISGRDIYTPLKDVKAHLIGKYISIRGILVRATTVKPILRCMSFTCDECCEEQQVAYPPGSQYRLPSKCARYACRSRAFHPVQQSVVATDRQRVWVNDTAGTNLAVVECELLDDSVDSAVPGDVVSVGGIVRPAPVDRTSQASAAGTPETFLAVNSLSIALDGMPAADTYNPCSLAKHNIYYSRVDLYAIRRLWQQRKDLFRLLVNSVCPSIFGHELVKAGLLLTLLSCDNRTSSPMPSEIHTLIVGDPGLGKSQILAATHAVAPRGELVVAQVNNHIILPKITRIQETGEHLIHPGALILADQGLCCIDDLTQHLPSIAHPLTEAMRYQSIHVTDHAAGIDHAFAARTCVVAAATPATGHYNTAKSLAENIKMPVSFMEQFDFVFVIRDTPEREMDRFLAEQRIVGLAGGRRGGVHDIKKYESLGNLDTPLTLPLSESLKISTEDPLTPIPPTLLRTYISYALTHCPDPQLSSPAAHHLATWFKGARKRLYGVNTRVLESAIRAAKARARAEVRREVRVEDVEDAVQILEAALGCAMEDAEGVGEKMRAAARDGGGGTARKGKSGKQRETQRFLARLHALEQQTGTNKYTVSELTRIAKDIQLDCESFPALVETLNHQGYLVRKAPGTFMVMPPEV</sequence>
<keyword evidence="5 7" id="KW-0238">DNA-binding</keyword>
<name>A0A507DW00_9FUNG</name>
<dbReference type="InterPro" id="IPR056875">
    <property type="entry name" value="MCM8/REC_WHD"/>
</dbReference>
<evidence type="ECO:0000313" key="10">
    <source>
        <dbReference type="Proteomes" id="UP000318582"/>
    </source>
</evidence>
<dbReference type="Gene3D" id="3.40.50.300">
    <property type="entry name" value="P-loop containing nucleotide triphosphate hydrolases"/>
    <property type="match status" value="1"/>
</dbReference>
<comment type="caution">
    <text evidence="9">The sequence shown here is derived from an EMBL/GenBank/DDBJ whole genome shotgun (WGS) entry which is preliminary data.</text>
</comment>
<dbReference type="GO" id="GO:0042555">
    <property type="term" value="C:MCM complex"/>
    <property type="evidence" value="ECO:0007669"/>
    <property type="project" value="UniProtKB-ARBA"/>
</dbReference>
<evidence type="ECO:0000256" key="2">
    <source>
        <dbReference type="ARBA" id="ARBA00008010"/>
    </source>
</evidence>
<evidence type="ECO:0000256" key="7">
    <source>
        <dbReference type="RuleBase" id="RU004070"/>
    </source>
</evidence>
<dbReference type="GO" id="GO:0003697">
    <property type="term" value="F:single-stranded DNA binding"/>
    <property type="evidence" value="ECO:0007669"/>
    <property type="project" value="TreeGrafter"/>
</dbReference>
<proteinExistence type="inferred from homology"/>
<evidence type="ECO:0000256" key="6">
    <source>
        <dbReference type="ARBA" id="ARBA00023242"/>
    </source>
</evidence>
<evidence type="ECO:0000256" key="3">
    <source>
        <dbReference type="ARBA" id="ARBA00022741"/>
    </source>
</evidence>
<dbReference type="SUPFAM" id="SSF50249">
    <property type="entry name" value="Nucleic acid-binding proteins"/>
    <property type="match status" value="1"/>
</dbReference>